<dbReference type="Pfam" id="PF01363">
    <property type="entry name" value="FYVE"/>
    <property type="match status" value="1"/>
</dbReference>
<dbReference type="InterPro" id="IPR029021">
    <property type="entry name" value="Prot-tyrosine_phosphatase-like"/>
</dbReference>
<dbReference type="GO" id="GO:0005737">
    <property type="term" value="C:cytoplasm"/>
    <property type="evidence" value="ECO:0007669"/>
    <property type="project" value="TreeGrafter"/>
</dbReference>
<dbReference type="InterPro" id="IPR048994">
    <property type="entry name" value="PH-GRAM_MTMR6-9"/>
</dbReference>
<feature type="region of interest" description="Disordered" evidence="14">
    <location>
        <begin position="600"/>
        <end position="620"/>
    </location>
</feature>
<protein>
    <recommendedName>
        <fullName evidence="3">phosphatidylinositol-3,5-bisphosphate 3-phosphatase</fullName>
        <ecNumber evidence="3">3.1.3.95</ecNumber>
    </recommendedName>
    <alternativeName>
        <fullName evidence="10">Phosphatidylinositol-3,5-bisphosphate 3-phosphatase</fullName>
    </alternativeName>
</protein>
<dbReference type="SUPFAM" id="SSF50729">
    <property type="entry name" value="PH domain-like"/>
    <property type="match status" value="1"/>
</dbReference>
<keyword evidence="5 13" id="KW-0863">Zinc-finger</keyword>
<dbReference type="Gene3D" id="2.30.29.30">
    <property type="entry name" value="Pleckstrin-homology domain (PH domain)/Phosphotyrosine-binding domain (PTB)"/>
    <property type="match status" value="1"/>
</dbReference>
<dbReference type="InterPro" id="IPR017455">
    <property type="entry name" value="Znf_FYVE-rel"/>
</dbReference>
<dbReference type="InterPro" id="IPR030564">
    <property type="entry name" value="Myotubularin"/>
</dbReference>
<dbReference type="GO" id="GO:0016020">
    <property type="term" value="C:membrane"/>
    <property type="evidence" value="ECO:0007669"/>
    <property type="project" value="UniProtKB-SubCell"/>
</dbReference>
<keyword evidence="7" id="KW-0862">Zinc</keyword>
<dbReference type="InterPro" id="IPR016130">
    <property type="entry name" value="Tyr_Pase_AS"/>
</dbReference>
<evidence type="ECO:0000313" key="19">
    <source>
        <dbReference type="Proteomes" id="UP000663829"/>
    </source>
</evidence>
<dbReference type="EC" id="3.1.3.95" evidence="3"/>
<evidence type="ECO:0000256" key="3">
    <source>
        <dbReference type="ARBA" id="ARBA00012903"/>
    </source>
</evidence>
<feature type="binding site" evidence="12">
    <location>
        <begin position="268"/>
        <end position="269"/>
    </location>
    <ligand>
        <name>substrate</name>
    </ligand>
</feature>
<evidence type="ECO:0000259" key="16">
    <source>
        <dbReference type="PROSITE" id="PS51339"/>
    </source>
</evidence>
<dbReference type="Proteomes" id="UP000681722">
    <property type="component" value="Unassembled WGS sequence"/>
</dbReference>
<dbReference type="Pfam" id="PF06602">
    <property type="entry name" value="Myotub-related"/>
    <property type="match status" value="1"/>
</dbReference>
<keyword evidence="19" id="KW-1185">Reference proteome</keyword>
<comment type="similarity">
    <text evidence="2">Belongs to the protein-tyrosine phosphatase family. Non-receptor class myotubularin subfamily.</text>
</comment>
<gene>
    <name evidence="17" type="ORF">GPM918_LOCUS3513</name>
    <name evidence="18" type="ORF">SRO942_LOCUS3521</name>
</gene>
<dbReference type="SMART" id="SM00064">
    <property type="entry name" value="FYVE"/>
    <property type="match status" value="1"/>
</dbReference>
<evidence type="ECO:0000313" key="18">
    <source>
        <dbReference type="EMBL" id="CAF3586161.1"/>
    </source>
</evidence>
<feature type="binding site" evidence="12">
    <location>
        <begin position="331"/>
        <end position="337"/>
    </location>
    <ligand>
        <name>substrate</name>
    </ligand>
</feature>
<feature type="domain" description="Myotubularin phosphatase" evidence="16">
    <location>
        <begin position="120"/>
        <end position="496"/>
    </location>
</feature>
<evidence type="ECO:0000256" key="5">
    <source>
        <dbReference type="ARBA" id="ARBA00022771"/>
    </source>
</evidence>
<dbReference type="InterPro" id="IPR011993">
    <property type="entry name" value="PH-like_dom_sf"/>
</dbReference>
<dbReference type="CDD" id="cd15738">
    <property type="entry name" value="FYVE_MTMR_unchar"/>
    <property type="match status" value="1"/>
</dbReference>
<name>A0A813SUS1_9BILA</name>
<dbReference type="InterPro" id="IPR000306">
    <property type="entry name" value="Znf_FYVE"/>
</dbReference>
<evidence type="ECO:0000256" key="14">
    <source>
        <dbReference type="SAM" id="MobiDB-lite"/>
    </source>
</evidence>
<feature type="domain" description="FYVE-type" evidence="15">
    <location>
        <begin position="661"/>
        <end position="712"/>
    </location>
</feature>
<keyword evidence="4" id="KW-0479">Metal-binding</keyword>
<dbReference type="PROSITE" id="PS50178">
    <property type="entry name" value="ZF_FYVE"/>
    <property type="match status" value="1"/>
</dbReference>
<feature type="active site" description="Phosphocysteine intermediate" evidence="11">
    <location>
        <position position="331"/>
    </location>
</feature>
<dbReference type="EMBL" id="CAJOBC010000439">
    <property type="protein sequence ID" value="CAF3586161.1"/>
    <property type="molecule type" value="Genomic_DNA"/>
</dbReference>
<dbReference type="InterPro" id="IPR010569">
    <property type="entry name" value="Myotubularin-like_Pase_dom"/>
</dbReference>
<dbReference type="InterPro" id="IPR011011">
    <property type="entry name" value="Znf_FYVE_PHD"/>
</dbReference>
<comment type="subcellular location">
    <subcellularLocation>
        <location evidence="1">Membrane</location>
    </subcellularLocation>
</comment>
<dbReference type="AlphaFoldDB" id="A0A813SUS1"/>
<dbReference type="EMBL" id="CAJNOQ010000438">
    <property type="protein sequence ID" value="CAF0800994.1"/>
    <property type="molecule type" value="Genomic_DNA"/>
</dbReference>
<keyword evidence="9" id="KW-0472">Membrane</keyword>
<dbReference type="FunFam" id="2.30.29.30:FF:000135">
    <property type="entry name" value="Myotubularin related protein 6"/>
    <property type="match status" value="1"/>
</dbReference>
<dbReference type="PANTHER" id="PTHR10807:SF8">
    <property type="entry name" value="PHOSPHATIDYLINOSITOL-3-PHOSPHATE PHOSPHATASE"/>
    <property type="match status" value="1"/>
</dbReference>
<evidence type="ECO:0000256" key="12">
    <source>
        <dbReference type="PIRSR" id="PIRSR630564-2"/>
    </source>
</evidence>
<evidence type="ECO:0000256" key="6">
    <source>
        <dbReference type="ARBA" id="ARBA00022801"/>
    </source>
</evidence>
<dbReference type="InterPro" id="IPR003595">
    <property type="entry name" value="Tyr_Pase_cat"/>
</dbReference>
<dbReference type="GO" id="GO:0052629">
    <property type="term" value="F:phosphatidylinositol-3,5-bisphosphate 3-phosphatase activity"/>
    <property type="evidence" value="ECO:0007669"/>
    <property type="project" value="UniProtKB-EC"/>
</dbReference>
<evidence type="ECO:0000259" key="15">
    <source>
        <dbReference type="PROSITE" id="PS50178"/>
    </source>
</evidence>
<keyword evidence="6" id="KW-0378">Hydrolase</keyword>
<dbReference type="SUPFAM" id="SSF52799">
    <property type="entry name" value="(Phosphotyrosine protein) phosphatases II"/>
    <property type="match status" value="1"/>
</dbReference>
<dbReference type="GO" id="GO:0004438">
    <property type="term" value="F:phosphatidylinositol-3-phosphate phosphatase activity"/>
    <property type="evidence" value="ECO:0007669"/>
    <property type="project" value="TreeGrafter"/>
</dbReference>
<evidence type="ECO:0000256" key="10">
    <source>
        <dbReference type="ARBA" id="ARBA00032571"/>
    </source>
</evidence>
<dbReference type="GO" id="GO:0008270">
    <property type="term" value="F:zinc ion binding"/>
    <property type="evidence" value="ECO:0007669"/>
    <property type="project" value="UniProtKB-KW"/>
</dbReference>
<evidence type="ECO:0000256" key="9">
    <source>
        <dbReference type="ARBA" id="ARBA00023136"/>
    </source>
</evidence>
<sequence>MRYRYRSPVENVRLIDRFNVRQQTIGTIYLTSTHLIFIDPEGKRETWILHSLISSVEKLPSNPQGYPLKIRTKHFLSAEFTVPKERDGQDLYFTLLQLRPDSYEKLYCFHYQAPSCLEKIWDPFLLSTEYMRMGCPNREWKIEDINSNFDICDTYPPIIYVPVIASKSMLIGSSKFRSRGRLPVLSYLHPNGASITRCSQSLAGFSARCQEDEQLLQCILKTNTHKNSMCVVDTRPRINAVINRATGKGYENEGYYSNIQFKFCAIENIHTMKNSLQKLIEVCELKNPTMNQYLNGLEKTDWLKHIQTILDTSVFIARAIEIENKNVLVHCSDGWDRTAQTCSIASLLLCPYYRSIYGFRTLIEKEWLSFGHKFSDRCGHMANGDIKEQSPIFLQFIECVWQLTQMYPTTFEFNERYLISLHDHASSCQYGTFIGNCEKDRLDLNVKDRTYSFWNYILQNIGDFKNPLFRAQSIYTGEVLLPNITAQSLRFWLAMYHRFDSALLSKENLTDTLTRIIDHTTALNDHARLLEKRIHEMRDMMIVQNNVEDDDDDEQEQRKVSFIEIDSGLSETEQILNTNEERTIHSTNSDSITSKLSSILRPSDSESGFGGDSPNNLQHSTKSLYNNSTENGSLLLERLALELNSVALDWKSLKSPLRCSCSLAFDSTQRKYNCWRCGEIYCPRCIQLNHPLPGLYSNRHAPVCKTCAKSMKSSPSFVDFTTLIKSKSKEVLRMKPSISIDNKTIINNHSLCSNGTLTDTEIDSPSTLKK</sequence>
<proteinExistence type="inferred from homology"/>
<evidence type="ECO:0000256" key="4">
    <source>
        <dbReference type="ARBA" id="ARBA00022723"/>
    </source>
</evidence>
<evidence type="ECO:0000256" key="8">
    <source>
        <dbReference type="ARBA" id="ARBA00023098"/>
    </source>
</evidence>
<accession>A0A813SUS1</accession>
<comment type="caution">
    <text evidence="17">The sequence shown here is derived from an EMBL/GenBank/DDBJ whole genome shotgun (WGS) entry which is preliminary data.</text>
</comment>
<evidence type="ECO:0000256" key="2">
    <source>
        <dbReference type="ARBA" id="ARBA00007471"/>
    </source>
</evidence>
<reference evidence="17" key="1">
    <citation type="submission" date="2021-02" db="EMBL/GenBank/DDBJ databases">
        <authorList>
            <person name="Nowell W R."/>
        </authorList>
    </citation>
    <scope>NUCLEOTIDE SEQUENCE</scope>
</reference>
<dbReference type="GO" id="GO:0046856">
    <property type="term" value="P:phosphatidylinositol dephosphorylation"/>
    <property type="evidence" value="ECO:0007669"/>
    <property type="project" value="TreeGrafter"/>
</dbReference>
<dbReference type="Pfam" id="PF21098">
    <property type="entry name" value="PH-GRAM_MTMR6-like"/>
    <property type="match status" value="1"/>
</dbReference>
<dbReference type="InterPro" id="IPR013083">
    <property type="entry name" value="Znf_RING/FYVE/PHD"/>
</dbReference>
<evidence type="ECO:0000313" key="17">
    <source>
        <dbReference type="EMBL" id="CAF0800994.1"/>
    </source>
</evidence>
<dbReference type="OrthoDB" id="271628at2759"/>
<dbReference type="Gene3D" id="3.30.40.10">
    <property type="entry name" value="Zinc/RING finger domain, C3HC4 (zinc finger)"/>
    <property type="match status" value="1"/>
</dbReference>
<evidence type="ECO:0000256" key="1">
    <source>
        <dbReference type="ARBA" id="ARBA00004370"/>
    </source>
</evidence>
<dbReference type="PROSITE" id="PS51339">
    <property type="entry name" value="PPASE_MYOTUBULARIN"/>
    <property type="match status" value="1"/>
</dbReference>
<evidence type="ECO:0000256" key="7">
    <source>
        <dbReference type="ARBA" id="ARBA00022833"/>
    </source>
</evidence>
<evidence type="ECO:0000256" key="13">
    <source>
        <dbReference type="PROSITE-ProRule" id="PRU00091"/>
    </source>
</evidence>
<dbReference type="PANTHER" id="PTHR10807">
    <property type="entry name" value="MYOTUBULARIN-RELATED"/>
    <property type="match status" value="1"/>
</dbReference>
<dbReference type="SMART" id="SM00404">
    <property type="entry name" value="PTPc_motif"/>
    <property type="match status" value="1"/>
</dbReference>
<dbReference type="Proteomes" id="UP000663829">
    <property type="component" value="Unassembled WGS sequence"/>
</dbReference>
<dbReference type="PROSITE" id="PS00383">
    <property type="entry name" value="TYR_PHOSPHATASE_1"/>
    <property type="match status" value="1"/>
</dbReference>
<keyword evidence="8" id="KW-0443">Lipid metabolism</keyword>
<organism evidence="17 19">
    <name type="scientific">Didymodactylos carnosus</name>
    <dbReference type="NCBI Taxonomy" id="1234261"/>
    <lineage>
        <taxon>Eukaryota</taxon>
        <taxon>Metazoa</taxon>
        <taxon>Spiralia</taxon>
        <taxon>Gnathifera</taxon>
        <taxon>Rotifera</taxon>
        <taxon>Eurotatoria</taxon>
        <taxon>Bdelloidea</taxon>
        <taxon>Philodinida</taxon>
        <taxon>Philodinidae</taxon>
        <taxon>Didymodactylos</taxon>
    </lineage>
</organism>
<evidence type="ECO:0000256" key="11">
    <source>
        <dbReference type="PIRSR" id="PIRSR630564-1"/>
    </source>
</evidence>
<dbReference type="SUPFAM" id="SSF57903">
    <property type="entry name" value="FYVE/PHD zinc finger"/>
    <property type="match status" value="1"/>
</dbReference>